<evidence type="ECO:0000313" key="1">
    <source>
        <dbReference type="EMBL" id="KAI3673089.1"/>
    </source>
</evidence>
<accession>A0ACB8XS70</accession>
<comment type="caution">
    <text evidence="1">The sequence shown here is derived from an EMBL/GenBank/DDBJ whole genome shotgun (WGS) entry which is preliminary data.</text>
</comment>
<gene>
    <name evidence="1" type="ORF">L6452_39200</name>
</gene>
<reference evidence="1 2" key="2">
    <citation type="journal article" date="2022" name="Mol. Ecol. Resour.">
        <title>The genomes of chicory, endive, great burdock and yacon provide insights into Asteraceae paleo-polyploidization history and plant inulin production.</title>
        <authorList>
            <person name="Fan W."/>
            <person name="Wang S."/>
            <person name="Wang H."/>
            <person name="Wang A."/>
            <person name="Jiang F."/>
            <person name="Liu H."/>
            <person name="Zhao H."/>
            <person name="Xu D."/>
            <person name="Zhang Y."/>
        </authorList>
    </citation>
    <scope>NUCLEOTIDE SEQUENCE [LARGE SCALE GENOMIC DNA]</scope>
    <source>
        <strain evidence="2">cv. Niubang</strain>
    </source>
</reference>
<protein>
    <submittedName>
        <fullName evidence="1">Uncharacterized protein</fullName>
    </submittedName>
</protein>
<sequence>MDSIYLFYICIWINNWISLFDINIKRDLNIFSYATSNLNLHFDLAFQVVHDLICDLFQARPSVHRDLPNSHPIPHTDSSLPYSLETWVIRIQTIITRSRSS</sequence>
<proteinExistence type="predicted"/>
<reference evidence="2" key="1">
    <citation type="journal article" date="2022" name="Mol. Ecol. Resour.">
        <title>The genomes of chicory, endive, great burdock and yacon provide insights into Asteraceae palaeo-polyploidization history and plant inulin production.</title>
        <authorList>
            <person name="Fan W."/>
            <person name="Wang S."/>
            <person name="Wang H."/>
            <person name="Wang A."/>
            <person name="Jiang F."/>
            <person name="Liu H."/>
            <person name="Zhao H."/>
            <person name="Xu D."/>
            <person name="Zhang Y."/>
        </authorList>
    </citation>
    <scope>NUCLEOTIDE SEQUENCE [LARGE SCALE GENOMIC DNA]</scope>
    <source>
        <strain evidence="2">cv. Niubang</strain>
    </source>
</reference>
<dbReference type="EMBL" id="CM042061">
    <property type="protein sequence ID" value="KAI3673089.1"/>
    <property type="molecule type" value="Genomic_DNA"/>
</dbReference>
<name>A0ACB8XS70_ARCLA</name>
<keyword evidence="2" id="KW-1185">Reference proteome</keyword>
<organism evidence="1 2">
    <name type="scientific">Arctium lappa</name>
    <name type="common">Greater burdock</name>
    <name type="synonym">Lappa major</name>
    <dbReference type="NCBI Taxonomy" id="4217"/>
    <lineage>
        <taxon>Eukaryota</taxon>
        <taxon>Viridiplantae</taxon>
        <taxon>Streptophyta</taxon>
        <taxon>Embryophyta</taxon>
        <taxon>Tracheophyta</taxon>
        <taxon>Spermatophyta</taxon>
        <taxon>Magnoliopsida</taxon>
        <taxon>eudicotyledons</taxon>
        <taxon>Gunneridae</taxon>
        <taxon>Pentapetalae</taxon>
        <taxon>asterids</taxon>
        <taxon>campanulids</taxon>
        <taxon>Asterales</taxon>
        <taxon>Asteraceae</taxon>
        <taxon>Carduoideae</taxon>
        <taxon>Cardueae</taxon>
        <taxon>Arctiinae</taxon>
        <taxon>Arctium</taxon>
    </lineage>
</organism>
<evidence type="ECO:0000313" key="2">
    <source>
        <dbReference type="Proteomes" id="UP001055879"/>
    </source>
</evidence>
<dbReference type="Proteomes" id="UP001055879">
    <property type="component" value="Linkage Group LG15"/>
</dbReference>